<dbReference type="PANTHER" id="PTHR31025:SF30">
    <property type="entry name" value="SI:DKEY-15H8.17"/>
    <property type="match status" value="1"/>
</dbReference>
<evidence type="ECO:0000256" key="1">
    <source>
        <dbReference type="SAM" id="MobiDB-lite"/>
    </source>
</evidence>
<keyword evidence="3" id="KW-1185">Reference proteome</keyword>
<accession>A0A673N6E4</accession>
<name>A0A673N6E4_9TELE</name>
<sequence>MSEGQEICDGVKFDSVFNCLKHFHVCNPGLPPCLAHNLFEGVVSTDLAVYIKQLVTVGKHFSYVQLNRNISSFKYSGSDLNNKPCEVKPDGEKLTGHAAQNWCLLRLLPLLIGDRIKNPLDDEIWQLCLKLRELVEMICAPKINHDQVAYMKCLVEEYVHFRATLFPDAPLKPKHHYLLHYPELTLKFGPLIRLWSLRFESKHTYFKQCARKLRNFKNLGSTLAERHQLMQAYLSAGSIFPPDVHVAVIRSVLPMLDNDRLNDLISELTRIGVKTDDDLQYVTSDDLKDFLSPIDCRKLINFFKSRAKQPSQLFNVRCASYIHSSTMARLRKPKRTGDEVDDSQPSTSKSAKLDSYGCVNWNPTELPEGETIESLEIKRKEMLSLFSQEGPHAAERSKVQELMKTTFIAQRHSINAIPPPSISDLQARWPFLFMKRFVCAHFEELTGVDLDLRFKESLYTKGERILCFYKNLNSRWGKEVRTVLKYIDREGRDVDPGLAAVLLMMAHFKEKEESLFLLADVTTTPADAETRLSLPSTPRLIMLGDSVLRSKKWMLTIEGKVLFPEINLPDMASAFAVLFGCYYVLNIEYQVEAATTLEFIQRFIVRINPDNSKCSSKFQVSRRSGKMVQRKNSGLNPHVSSFIKDFLDFSWQNY</sequence>
<reference evidence="2" key="1">
    <citation type="submission" date="2025-08" db="UniProtKB">
        <authorList>
            <consortium name="Ensembl"/>
        </authorList>
    </citation>
    <scope>IDENTIFICATION</scope>
</reference>
<dbReference type="Ensembl" id="ENSSRHT00000103629.1">
    <property type="protein sequence ID" value="ENSSRHP00000100906.1"/>
    <property type="gene ID" value="ENSSRHG00000049484.1"/>
</dbReference>
<evidence type="ECO:0000313" key="3">
    <source>
        <dbReference type="Proteomes" id="UP000472270"/>
    </source>
</evidence>
<evidence type="ECO:0000313" key="2">
    <source>
        <dbReference type="Ensembl" id="ENSSRHP00000100906.1"/>
    </source>
</evidence>
<protein>
    <submittedName>
        <fullName evidence="2">Uncharacterized protein</fullName>
    </submittedName>
</protein>
<proteinExistence type="predicted"/>
<dbReference type="AlphaFoldDB" id="A0A673N6E4"/>
<reference evidence="2" key="2">
    <citation type="submission" date="2025-09" db="UniProtKB">
        <authorList>
            <consortium name="Ensembl"/>
        </authorList>
    </citation>
    <scope>IDENTIFICATION</scope>
</reference>
<dbReference type="Proteomes" id="UP000472270">
    <property type="component" value="Unassembled WGS sequence"/>
</dbReference>
<feature type="region of interest" description="Disordered" evidence="1">
    <location>
        <begin position="330"/>
        <end position="352"/>
    </location>
</feature>
<organism evidence="2 3">
    <name type="scientific">Sinocyclocheilus rhinocerous</name>
    <dbReference type="NCBI Taxonomy" id="307959"/>
    <lineage>
        <taxon>Eukaryota</taxon>
        <taxon>Metazoa</taxon>
        <taxon>Chordata</taxon>
        <taxon>Craniata</taxon>
        <taxon>Vertebrata</taxon>
        <taxon>Euteleostomi</taxon>
        <taxon>Actinopterygii</taxon>
        <taxon>Neopterygii</taxon>
        <taxon>Teleostei</taxon>
        <taxon>Ostariophysi</taxon>
        <taxon>Cypriniformes</taxon>
        <taxon>Cyprinidae</taxon>
        <taxon>Cyprininae</taxon>
        <taxon>Sinocyclocheilus</taxon>
    </lineage>
</organism>
<dbReference type="PANTHER" id="PTHR31025">
    <property type="entry name" value="SI:CH211-196P9.1-RELATED"/>
    <property type="match status" value="1"/>
</dbReference>